<dbReference type="EMBL" id="AAARLF010000011">
    <property type="protein sequence ID" value="EAE2899028.1"/>
    <property type="molecule type" value="Genomic_DNA"/>
</dbReference>
<accession>A0A6Z0WN13</accession>
<reference evidence="2 4" key="1">
    <citation type="submission" date="2019-03" db="EMBL/GenBank/DDBJ databases">
        <authorList>
            <person name="Ashton P.M."/>
            <person name="Dallman T."/>
            <person name="Nair S."/>
            <person name="De Pinna E."/>
            <person name="Peters T."/>
            <person name="Grant K."/>
        </authorList>
    </citation>
    <scope>NUCLEOTIDE SEQUENCE [LARGE SCALE GENOMIC DNA]</scope>
    <source>
        <strain evidence="2">RL15000271</strain>
    </source>
</reference>
<dbReference type="EMBL" id="AAARLF010000051">
    <property type="protein sequence ID" value="EAE2899450.1"/>
    <property type="molecule type" value="Genomic_DNA"/>
</dbReference>
<comment type="caution">
    <text evidence="2">The sequence shown here is derived from an EMBL/GenBank/DDBJ whole genome shotgun (WGS) entry which is preliminary data.</text>
</comment>
<dbReference type="InterPro" id="IPR011009">
    <property type="entry name" value="Kinase-like_dom_sf"/>
</dbReference>
<dbReference type="AlphaFoldDB" id="A0A6Z0WN13"/>
<evidence type="ECO:0000313" key="3">
    <source>
        <dbReference type="EMBL" id="EAE2899450.1"/>
    </source>
</evidence>
<dbReference type="GO" id="GO:0016740">
    <property type="term" value="F:transferase activity"/>
    <property type="evidence" value="ECO:0007669"/>
    <property type="project" value="UniProtKB-KW"/>
</dbReference>
<proteinExistence type="predicted"/>
<evidence type="ECO:0000313" key="4">
    <source>
        <dbReference type="Proteomes" id="UP000401273"/>
    </source>
</evidence>
<dbReference type="SUPFAM" id="SSF56112">
    <property type="entry name" value="Protein kinase-like (PK-like)"/>
    <property type="match status" value="1"/>
</dbReference>
<gene>
    <name evidence="2" type="ORF">E1W43_13885</name>
    <name evidence="3" type="ORF">E1W43_16175</name>
</gene>
<keyword evidence="2" id="KW-0808">Transferase</keyword>
<dbReference type="Proteomes" id="UP000401273">
    <property type="component" value="Unassembled WGS sequence"/>
</dbReference>
<dbReference type="InterPro" id="IPR002575">
    <property type="entry name" value="Aminoglycoside_PTrfase"/>
</dbReference>
<feature type="domain" description="Aminoglycoside phosphotransferase" evidence="1">
    <location>
        <begin position="28"/>
        <end position="254"/>
    </location>
</feature>
<dbReference type="Gene3D" id="3.90.1200.10">
    <property type="match status" value="1"/>
</dbReference>
<dbReference type="RefSeq" id="WP_070778428.1">
    <property type="nucleotide sequence ID" value="NZ_MJOR01000001.1"/>
</dbReference>
<sequence length="337" mass="39268">MNDAKYKMEFRSLCRYSALGELVNQPKSISGGLLHRMYSVETTTGKYAVKLLNPNIMIRQAAMQNYINSEKISSFVSKRIPALPAEKKNGNIVQQVNGQFYLVFKWRNEISLAQEKIDVNHCKIIGKILADIHQTDFSKLEIIEEKSENVTLTDWDYYFQKGKEEDAEWAEILLENLDNLERWSSSAAMASDYLSSNRVISHRDLDPKNVLWNHYNPVLIDWESAGFINPMQDLIETTIYWSVNQNGEINQQRFFSFIEGYKEKCGELHADWKMVLATGFSGKLGWLEYSLKRSLWIECTDEEEQKMGTTQVIETMHEIRNYAEQIPNLLQWLTNKY</sequence>
<name>A0A6Z0WN13_LISMN</name>
<evidence type="ECO:0000259" key="1">
    <source>
        <dbReference type="Pfam" id="PF01636"/>
    </source>
</evidence>
<protein>
    <submittedName>
        <fullName evidence="2">Aminoglycoside phosphotransferase family protein</fullName>
    </submittedName>
</protein>
<dbReference type="Pfam" id="PF01636">
    <property type="entry name" value="APH"/>
    <property type="match status" value="1"/>
</dbReference>
<evidence type="ECO:0000313" key="2">
    <source>
        <dbReference type="EMBL" id="EAE2899028.1"/>
    </source>
</evidence>
<organism evidence="2 4">
    <name type="scientific">Listeria monocytogenes</name>
    <dbReference type="NCBI Taxonomy" id="1639"/>
    <lineage>
        <taxon>Bacteria</taxon>
        <taxon>Bacillati</taxon>
        <taxon>Bacillota</taxon>
        <taxon>Bacilli</taxon>
        <taxon>Bacillales</taxon>
        <taxon>Listeriaceae</taxon>
        <taxon>Listeria</taxon>
    </lineage>
</organism>